<dbReference type="GO" id="GO:0016020">
    <property type="term" value="C:membrane"/>
    <property type="evidence" value="ECO:0007669"/>
    <property type="project" value="UniProtKB-SubCell"/>
</dbReference>
<dbReference type="SMART" id="SM00304">
    <property type="entry name" value="HAMP"/>
    <property type="match status" value="1"/>
</dbReference>
<keyword evidence="6" id="KW-0472">Membrane</keyword>
<dbReference type="PRINTS" id="PR00260">
    <property type="entry name" value="CHEMTRNSDUCR"/>
</dbReference>
<keyword evidence="6" id="KW-0812">Transmembrane</keyword>
<evidence type="ECO:0000256" key="6">
    <source>
        <dbReference type="SAM" id="Phobius"/>
    </source>
</evidence>
<dbReference type="Pfam" id="PF00672">
    <property type="entry name" value="HAMP"/>
    <property type="match status" value="1"/>
</dbReference>
<dbReference type="InterPro" id="IPR004090">
    <property type="entry name" value="Chemotax_Me-accpt_rcpt"/>
</dbReference>
<dbReference type="PANTHER" id="PTHR32089">
    <property type="entry name" value="METHYL-ACCEPTING CHEMOTAXIS PROTEIN MCPB"/>
    <property type="match status" value="1"/>
</dbReference>
<evidence type="ECO:0000313" key="9">
    <source>
        <dbReference type="EMBL" id="RLV60595.1"/>
    </source>
</evidence>
<name>A0A3L8PZ65_9GAMM</name>
<comment type="subcellular location">
    <subcellularLocation>
        <location evidence="1">Membrane</location>
    </subcellularLocation>
</comment>
<evidence type="ECO:0000256" key="4">
    <source>
        <dbReference type="PROSITE-ProRule" id="PRU00284"/>
    </source>
</evidence>
<feature type="domain" description="Methyl-accepting transducer" evidence="7">
    <location>
        <begin position="261"/>
        <end position="497"/>
    </location>
</feature>
<feature type="transmembrane region" description="Helical" evidence="6">
    <location>
        <begin position="6"/>
        <end position="26"/>
    </location>
</feature>
<dbReference type="OrthoDB" id="9809583at2"/>
<feature type="coiled-coil region" evidence="5">
    <location>
        <begin position="132"/>
        <end position="159"/>
    </location>
</feature>
<evidence type="ECO:0000256" key="3">
    <source>
        <dbReference type="ARBA" id="ARBA00029447"/>
    </source>
</evidence>
<feature type="transmembrane region" description="Helical" evidence="6">
    <location>
        <begin position="182"/>
        <end position="199"/>
    </location>
</feature>
<evidence type="ECO:0000256" key="1">
    <source>
        <dbReference type="ARBA" id="ARBA00004370"/>
    </source>
</evidence>
<dbReference type="PANTHER" id="PTHR32089:SF112">
    <property type="entry name" value="LYSOZYME-LIKE PROTEIN-RELATED"/>
    <property type="match status" value="1"/>
</dbReference>
<dbReference type="CDD" id="cd06225">
    <property type="entry name" value="HAMP"/>
    <property type="match status" value="1"/>
</dbReference>
<evidence type="ECO:0000259" key="7">
    <source>
        <dbReference type="PROSITE" id="PS50111"/>
    </source>
</evidence>
<gene>
    <name evidence="9" type="ORF">D5018_06510</name>
</gene>
<dbReference type="RefSeq" id="WP_121838202.1">
    <property type="nucleotide sequence ID" value="NZ_ML014763.1"/>
</dbReference>
<evidence type="ECO:0000313" key="10">
    <source>
        <dbReference type="Proteomes" id="UP000281474"/>
    </source>
</evidence>
<dbReference type="InterPro" id="IPR004089">
    <property type="entry name" value="MCPsignal_dom"/>
</dbReference>
<comment type="caution">
    <text evidence="9">The sequence shown here is derived from an EMBL/GenBank/DDBJ whole genome shotgun (WGS) entry which is preliminary data.</text>
</comment>
<dbReference type="Gene3D" id="6.10.340.10">
    <property type="match status" value="1"/>
</dbReference>
<dbReference type="EMBL" id="QZEI01000014">
    <property type="protein sequence ID" value="RLV60595.1"/>
    <property type="molecule type" value="Genomic_DNA"/>
</dbReference>
<keyword evidence="6" id="KW-1133">Transmembrane helix</keyword>
<dbReference type="PROSITE" id="PS50885">
    <property type="entry name" value="HAMP"/>
    <property type="match status" value="1"/>
</dbReference>
<dbReference type="Proteomes" id="UP000281474">
    <property type="component" value="Unassembled WGS sequence"/>
</dbReference>
<dbReference type="SMART" id="SM00283">
    <property type="entry name" value="MA"/>
    <property type="match status" value="1"/>
</dbReference>
<dbReference type="GO" id="GO:0006935">
    <property type="term" value="P:chemotaxis"/>
    <property type="evidence" value="ECO:0007669"/>
    <property type="project" value="InterPro"/>
</dbReference>
<keyword evidence="5" id="KW-0175">Coiled coil</keyword>
<evidence type="ECO:0000259" key="8">
    <source>
        <dbReference type="PROSITE" id="PS50885"/>
    </source>
</evidence>
<evidence type="ECO:0000256" key="5">
    <source>
        <dbReference type="SAM" id="Coils"/>
    </source>
</evidence>
<proteinExistence type="inferred from homology"/>
<dbReference type="GO" id="GO:0004888">
    <property type="term" value="F:transmembrane signaling receptor activity"/>
    <property type="evidence" value="ECO:0007669"/>
    <property type="project" value="InterPro"/>
</dbReference>
<dbReference type="FunFam" id="1.10.287.950:FF:000001">
    <property type="entry name" value="Methyl-accepting chemotaxis sensory transducer"/>
    <property type="match status" value="1"/>
</dbReference>
<dbReference type="InterPro" id="IPR003660">
    <property type="entry name" value="HAMP_dom"/>
</dbReference>
<keyword evidence="2 4" id="KW-0807">Transducer</keyword>
<protein>
    <submittedName>
        <fullName evidence="9">Methyl-accepting chemotaxis protein</fullName>
    </submittedName>
</protein>
<dbReference type="PROSITE" id="PS50111">
    <property type="entry name" value="CHEMOTAXIS_TRANSDUC_2"/>
    <property type="match status" value="1"/>
</dbReference>
<dbReference type="Pfam" id="PF00015">
    <property type="entry name" value="MCPsignal"/>
    <property type="match status" value="1"/>
</dbReference>
<dbReference type="SUPFAM" id="SSF58104">
    <property type="entry name" value="Methyl-accepting chemotaxis protein (MCP) signaling domain"/>
    <property type="match status" value="1"/>
</dbReference>
<keyword evidence="10" id="KW-1185">Reference proteome</keyword>
<accession>A0A3L8PZ65</accession>
<dbReference type="AlphaFoldDB" id="A0A3L8PZ65"/>
<reference evidence="9 10" key="1">
    <citation type="submission" date="2018-09" db="EMBL/GenBank/DDBJ databases">
        <title>Phylogeny of the Shewanellaceae, and recommendation for two new genera, Pseudoshewanella and Parashewanella.</title>
        <authorList>
            <person name="Wang G."/>
        </authorList>
    </citation>
    <scope>NUCLEOTIDE SEQUENCE [LARGE SCALE GENOMIC DNA]</scope>
    <source>
        <strain evidence="9 10">C51</strain>
    </source>
</reference>
<feature type="domain" description="HAMP" evidence="8">
    <location>
        <begin position="202"/>
        <end position="256"/>
    </location>
</feature>
<comment type="similarity">
    <text evidence="3">Belongs to the methyl-accepting chemotaxis (MCP) protein family.</text>
</comment>
<organism evidence="9 10">
    <name type="scientific">Parashewanella curva</name>
    <dbReference type="NCBI Taxonomy" id="2338552"/>
    <lineage>
        <taxon>Bacteria</taxon>
        <taxon>Pseudomonadati</taxon>
        <taxon>Pseudomonadota</taxon>
        <taxon>Gammaproteobacteria</taxon>
        <taxon>Alteromonadales</taxon>
        <taxon>Shewanellaceae</taxon>
        <taxon>Parashewanella</taxon>
    </lineage>
</organism>
<dbReference type="GO" id="GO:0007165">
    <property type="term" value="P:signal transduction"/>
    <property type="evidence" value="ECO:0007669"/>
    <property type="project" value="UniProtKB-KW"/>
</dbReference>
<dbReference type="Gene3D" id="1.10.287.950">
    <property type="entry name" value="Methyl-accepting chemotaxis protein"/>
    <property type="match status" value="1"/>
</dbReference>
<evidence type="ECO:0000256" key="2">
    <source>
        <dbReference type="ARBA" id="ARBA00023224"/>
    </source>
</evidence>
<sequence length="533" mass="58839">MKIKQKILLSFGGLILLFSLLSLFLLKQLNEQGQQTVFAFNQPLKAVNSSHAAWETFLELEAYANRVLAMTEPKPVDEVKKHFESLERRFELQVLQATENSLTDAIHTQSQAIHQAAQVWFKGMEAHLLASNQTQLIDIRILERQKHQIENQLTTLIEETIQESSKMAMNVKQGIESQRVKMGILMMVIAVIAIVWALWVTHNILTPIRALSSAVVELTRGDGDLTRRLDVSRKDEIGQLSSEFNSFIEKIQSAVRNIAESVAIMDDQLCEFKDISEQTQQGTSKQKIEINQISQSIDTVVCSMSTIGENVSVATDQAGNILAGTKNSTLLLEQATKALRDLNLNVDETAEVIHSLSDSSKAIGNVLEVIETIAEQTNLLALNAAIEAARAGEAGRGFSVVADEVRSLAMKTQESITDIHQTIVQIQQRAEQAREMMAVGQAGTRQCLSNNDVLSNSLQDVLGSVKSIQQTSESISEKSKQQIEVSDSVSSNLCNIVVIAEQTAQGSETLKTSGEKAMQTMKEVEHAIQQFKL</sequence>